<dbReference type="InterPro" id="IPR015865">
    <property type="entry name" value="Riboflavin_kinase_bac/euk"/>
</dbReference>
<keyword evidence="4 14" id="KW-0288">FMN</keyword>
<dbReference type="GO" id="GO:0008531">
    <property type="term" value="F:riboflavin kinase activity"/>
    <property type="evidence" value="ECO:0007669"/>
    <property type="project" value="UniProtKB-UniRule"/>
</dbReference>
<dbReference type="GO" id="GO:0009231">
    <property type="term" value="P:riboflavin biosynthetic process"/>
    <property type="evidence" value="ECO:0007669"/>
    <property type="project" value="InterPro"/>
</dbReference>
<dbReference type="InterPro" id="IPR014729">
    <property type="entry name" value="Rossmann-like_a/b/a_fold"/>
</dbReference>
<evidence type="ECO:0000256" key="9">
    <source>
        <dbReference type="ARBA" id="ARBA00022827"/>
    </source>
</evidence>
<dbReference type="PANTHER" id="PTHR22749">
    <property type="entry name" value="RIBOFLAVIN KINASE/FMN ADENYLYLTRANSFERASE"/>
    <property type="match status" value="1"/>
</dbReference>
<evidence type="ECO:0000313" key="17">
    <source>
        <dbReference type="Proteomes" id="UP000182635"/>
    </source>
</evidence>
<dbReference type="InterPro" id="IPR002606">
    <property type="entry name" value="Riboflavin_kinase_bac"/>
</dbReference>
<dbReference type="GO" id="GO:0006747">
    <property type="term" value="P:FAD biosynthetic process"/>
    <property type="evidence" value="ECO:0007669"/>
    <property type="project" value="UniProtKB-UniRule"/>
</dbReference>
<evidence type="ECO:0000256" key="10">
    <source>
        <dbReference type="ARBA" id="ARBA00022840"/>
    </source>
</evidence>
<dbReference type="InterPro" id="IPR023465">
    <property type="entry name" value="Riboflavin_kinase_dom_sf"/>
</dbReference>
<comment type="pathway">
    <text evidence="1 14">Cofactor biosynthesis; FAD biosynthesis; FAD from FMN: step 1/1.</text>
</comment>
<comment type="pathway">
    <text evidence="2 14">Cofactor biosynthesis; FMN biosynthesis; FMN from riboflavin (ATP route): step 1/1.</text>
</comment>
<dbReference type="Pfam" id="PF06574">
    <property type="entry name" value="FAD_syn"/>
    <property type="match status" value="1"/>
</dbReference>
<evidence type="ECO:0000256" key="12">
    <source>
        <dbReference type="ARBA" id="ARBA00047880"/>
    </source>
</evidence>
<feature type="domain" description="Riboflavin kinase" evidence="15">
    <location>
        <begin position="190"/>
        <end position="317"/>
    </location>
</feature>
<comment type="catalytic activity">
    <reaction evidence="13 14">
        <text>FMN + ATP + H(+) = FAD + diphosphate</text>
        <dbReference type="Rhea" id="RHEA:17237"/>
        <dbReference type="ChEBI" id="CHEBI:15378"/>
        <dbReference type="ChEBI" id="CHEBI:30616"/>
        <dbReference type="ChEBI" id="CHEBI:33019"/>
        <dbReference type="ChEBI" id="CHEBI:57692"/>
        <dbReference type="ChEBI" id="CHEBI:58210"/>
        <dbReference type="EC" id="2.7.7.2"/>
    </reaction>
</comment>
<keyword evidence="5 14" id="KW-0808">Transferase</keyword>
<dbReference type="GO" id="GO:0005524">
    <property type="term" value="F:ATP binding"/>
    <property type="evidence" value="ECO:0007669"/>
    <property type="project" value="UniProtKB-UniRule"/>
</dbReference>
<dbReference type="PANTHER" id="PTHR22749:SF6">
    <property type="entry name" value="RIBOFLAVIN KINASE"/>
    <property type="match status" value="1"/>
</dbReference>
<evidence type="ECO:0000256" key="8">
    <source>
        <dbReference type="ARBA" id="ARBA00022777"/>
    </source>
</evidence>
<name>A0A1I2PJZ2_9LACO</name>
<keyword evidence="3 14" id="KW-0285">Flavoprotein</keyword>
<evidence type="ECO:0000256" key="6">
    <source>
        <dbReference type="ARBA" id="ARBA00022695"/>
    </source>
</evidence>
<proteinExistence type="inferred from homology"/>
<comment type="similarity">
    <text evidence="14">Belongs to the ribF family.</text>
</comment>
<dbReference type="GO" id="GO:0009398">
    <property type="term" value="P:FMN biosynthetic process"/>
    <property type="evidence" value="ECO:0007669"/>
    <property type="project" value="UniProtKB-UniRule"/>
</dbReference>
<dbReference type="InterPro" id="IPR015864">
    <property type="entry name" value="FAD_synthase"/>
</dbReference>
<keyword evidence="10 14" id="KW-0067">ATP-binding</keyword>
<evidence type="ECO:0000256" key="11">
    <source>
        <dbReference type="ARBA" id="ARBA00023268"/>
    </source>
</evidence>
<dbReference type="Gene3D" id="2.40.30.30">
    <property type="entry name" value="Riboflavin kinase-like"/>
    <property type="match status" value="1"/>
</dbReference>
<evidence type="ECO:0000256" key="2">
    <source>
        <dbReference type="ARBA" id="ARBA00005201"/>
    </source>
</evidence>
<dbReference type="EMBL" id="FOPI01000003">
    <property type="protein sequence ID" value="SFG15429.1"/>
    <property type="molecule type" value="Genomic_DNA"/>
</dbReference>
<keyword evidence="11" id="KW-0511">Multifunctional enzyme</keyword>
<dbReference type="Proteomes" id="UP000182635">
    <property type="component" value="Unassembled WGS sequence"/>
</dbReference>
<dbReference type="NCBIfam" id="TIGR00083">
    <property type="entry name" value="ribF"/>
    <property type="match status" value="1"/>
</dbReference>
<dbReference type="PIRSF" id="PIRSF004491">
    <property type="entry name" value="FAD_Synth"/>
    <property type="match status" value="1"/>
</dbReference>
<evidence type="ECO:0000256" key="4">
    <source>
        <dbReference type="ARBA" id="ARBA00022643"/>
    </source>
</evidence>
<dbReference type="SMART" id="SM00904">
    <property type="entry name" value="Flavokinase"/>
    <property type="match status" value="1"/>
</dbReference>
<sequence length="320" mass="36641">MMQVVKLQEPYDNNLIPDGPIVLCLGFFDGVHRGHQAVIREGKRRAEKLGAKLAIMTLDRYPGIVFNNEENKDFAYLSSERKKLELFERFGVDLCYVVSFDEKLYTLSQQDFVEKYIVSLHAVCAVAGSDYTYGKMPYENGGDMSHLEGYANGRFEVVKVSHMLDDGEKISSTRIRKALRKGNVKMAADLLGYSYETSGQVVHGFERGRKLGFPTLNLETKEPVMIPSEGVYAVFVRFEGEEKRYMGMASIGRNETFGSRFEKTIEINLLDFSDMVYGKNVFVEWIELLRGMKKFSGAKELIEQLNHDKERTRKILEKRN</sequence>
<evidence type="ECO:0000256" key="3">
    <source>
        <dbReference type="ARBA" id="ARBA00022630"/>
    </source>
</evidence>
<protein>
    <recommendedName>
        <fullName evidence="14">Riboflavin biosynthesis protein</fullName>
    </recommendedName>
    <domain>
        <recommendedName>
            <fullName evidence="14">Riboflavin kinase</fullName>
            <ecNumber evidence="14">2.7.1.26</ecNumber>
        </recommendedName>
        <alternativeName>
            <fullName evidence="14">Flavokinase</fullName>
        </alternativeName>
    </domain>
    <domain>
        <recommendedName>
            <fullName evidence="14">FMN adenylyltransferase</fullName>
            <ecNumber evidence="14">2.7.7.2</ecNumber>
        </recommendedName>
        <alternativeName>
            <fullName evidence="14">FAD pyrophosphorylase</fullName>
        </alternativeName>
        <alternativeName>
            <fullName evidence="14">FAD synthase</fullName>
        </alternativeName>
    </domain>
</protein>
<dbReference type="GO" id="GO:0003919">
    <property type="term" value="F:FMN adenylyltransferase activity"/>
    <property type="evidence" value="ECO:0007669"/>
    <property type="project" value="UniProtKB-UniRule"/>
</dbReference>
<keyword evidence="9 14" id="KW-0274">FAD</keyword>
<dbReference type="SUPFAM" id="SSF82114">
    <property type="entry name" value="Riboflavin kinase-like"/>
    <property type="match status" value="1"/>
</dbReference>
<evidence type="ECO:0000256" key="7">
    <source>
        <dbReference type="ARBA" id="ARBA00022741"/>
    </source>
</evidence>
<gene>
    <name evidence="16" type="ORF">SAMN02910432_00128</name>
</gene>
<dbReference type="CDD" id="cd02064">
    <property type="entry name" value="FAD_synthetase_N"/>
    <property type="match status" value="1"/>
</dbReference>
<dbReference type="InterPro" id="IPR023468">
    <property type="entry name" value="Riboflavin_kinase"/>
</dbReference>
<dbReference type="UniPathway" id="UPA00277">
    <property type="reaction ID" value="UER00407"/>
</dbReference>
<dbReference type="EC" id="2.7.1.26" evidence="14"/>
<dbReference type="AlphaFoldDB" id="A0A1I2PJZ2"/>
<reference evidence="17" key="1">
    <citation type="submission" date="2016-10" db="EMBL/GenBank/DDBJ databases">
        <authorList>
            <person name="Varghese N."/>
            <person name="Submissions S."/>
        </authorList>
    </citation>
    <scope>NUCLEOTIDE SEQUENCE [LARGE SCALE GENOMIC DNA]</scope>
    <source>
        <strain evidence="17">DSM 20403</strain>
    </source>
</reference>
<dbReference type="Gene3D" id="3.40.50.620">
    <property type="entry name" value="HUPs"/>
    <property type="match status" value="1"/>
</dbReference>
<dbReference type="FunFam" id="3.40.50.620:FF:000021">
    <property type="entry name" value="Riboflavin biosynthesis protein"/>
    <property type="match status" value="1"/>
</dbReference>
<evidence type="ECO:0000256" key="5">
    <source>
        <dbReference type="ARBA" id="ARBA00022679"/>
    </source>
</evidence>
<dbReference type="SUPFAM" id="SSF52374">
    <property type="entry name" value="Nucleotidylyl transferase"/>
    <property type="match status" value="1"/>
</dbReference>
<comment type="catalytic activity">
    <reaction evidence="12 14">
        <text>riboflavin + ATP = FMN + ADP + H(+)</text>
        <dbReference type="Rhea" id="RHEA:14357"/>
        <dbReference type="ChEBI" id="CHEBI:15378"/>
        <dbReference type="ChEBI" id="CHEBI:30616"/>
        <dbReference type="ChEBI" id="CHEBI:57986"/>
        <dbReference type="ChEBI" id="CHEBI:58210"/>
        <dbReference type="ChEBI" id="CHEBI:456216"/>
        <dbReference type="EC" id="2.7.1.26"/>
    </reaction>
</comment>
<dbReference type="Pfam" id="PF01687">
    <property type="entry name" value="Flavokinase"/>
    <property type="match status" value="1"/>
</dbReference>
<dbReference type="EC" id="2.7.7.2" evidence="14"/>
<evidence type="ECO:0000256" key="14">
    <source>
        <dbReference type="PIRNR" id="PIRNR004491"/>
    </source>
</evidence>
<accession>A0A1I2PJZ2</accession>
<evidence type="ECO:0000256" key="1">
    <source>
        <dbReference type="ARBA" id="ARBA00004726"/>
    </source>
</evidence>
<keyword evidence="6 14" id="KW-0548">Nucleotidyltransferase</keyword>
<evidence type="ECO:0000256" key="13">
    <source>
        <dbReference type="ARBA" id="ARBA00049494"/>
    </source>
</evidence>
<evidence type="ECO:0000259" key="15">
    <source>
        <dbReference type="SMART" id="SM00904"/>
    </source>
</evidence>
<dbReference type="UniPathway" id="UPA00276">
    <property type="reaction ID" value="UER00406"/>
</dbReference>
<keyword evidence="8 14" id="KW-0418">Kinase</keyword>
<organism evidence="16 17">
    <name type="scientific">Ligilactobacillus ruminis DSM 20403 = NBRC 102161</name>
    <dbReference type="NCBI Taxonomy" id="1423798"/>
    <lineage>
        <taxon>Bacteria</taxon>
        <taxon>Bacillati</taxon>
        <taxon>Bacillota</taxon>
        <taxon>Bacilli</taxon>
        <taxon>Lactobacillales</taxon>
        <taxon>Lactobacillaceae</taxon>
        <taxon>Ligilactobacillus</taxon>
    </lineage>
</organism>
<keyword evidence="7 14" id="KW-0547">Nucleotide-binding</keyword>
<evidence type="ECO:0000313" key="16">
    <source>
        <dbReference type="EMBL" id="SFG15429.1"/>
    </source>
</evidence>